<accession>A0ABW7TCN5</accession>
<proteinExistence type="predicted"/>
<evidence type="ECO:0000313" key="3">
    <source>
        <dbReference type="Proteomes" id="UP001611162"/>
    </source>
</evidence>
<name>A0ABW7TCN5_9ACTN</name>
<protein>
    <submittedName>
        <fullName evidence="2">Uncharacterized protein</fullName>
    </submittedName>
</protein>
<gene>
    <name evidence="2" type="ORF">ACH4TF_33510</name>
</gene>
<keyword evidence="3" id="KW-1185">Reference proteome</keyword>
<evidence type="ECO:0000313" key="2">
    <source>
        <dbReference type="EMBL" id="MFI0915314.1"/>
    </source>
</evidence>
<dbReference type="RefSeq" id="WP_397614901.1">
    <property type="nucleotide sequence ID" value="NZ_JBIRRB010000020.1"/>
</dbReference>
<feature type="region of interest" description="Disordered" evidence="1">
    <location>
        <begin position="1"/>
        <end position="28"/>
    </location>
</feature>
<sequence length="217" mass="23211">MGFATRGTATAAKGEDVTTTREGNNGMAMVRTGCPVATELTVEERRLLADLEAGAHALEDFTWCELEPGHDGDWHYALGQSTNEGPWWLRWRPGARELAKLDLCPVRDIPGDLTDPAPCLLFDGHPGRHDFEYGIAENSQGLLHRSLTVGDLRKAIEGLDDTVAIRVGATAHGVLPTTDHEALLQAVADGAVPSTEGGRTPALVGGQPEYGGNRQQP</sequence>
<dbReference type="Proteomes" id="UP001611162">
    <property type="component" value="Unassembled WGS sequence"/>
</dbReference>
<reference evidence="2 3" key="1">
    <citation type="submission" date="2024-10" db="EMBL/GenBank/DDBJ databases">
        <title>The Natural Products Discovery Center: Release of the First 8490 Sequenced Strains for Exploring Actinobacteria Biosynthetic Diversity.</title>
        <authorList>
            <person name="Kalkreuter E."/>
            <person name="Kautsar S.A."/>
            <person name="Yang D."/>
            <person name="Bader C.D."/>
            <person name="Teijaro C.N."/>
            <person name="Fluegel L."/>
            <person name="Davis C.M."/>
            <person name="Simpson J.R."/>
            <person name="Lauterbach L."/>
            <person name="Steele A.D."/>
            <person name="Gui C."/>
            <person name="Meng S."/>
            <person name="Li G."/>
            <person name="Viehrig K."/>
            <person name="Ye F."/>
            <person name="Su P."/>
            <person name="Kiefer A.F."/>
            <person name="Nichols A."/>
            <person name="Cepeda A.J."/>
            <person name="Yan W."/>
            <person name="Fan B."/>
            <person name="Jiang Y."/>
            <person name="Adhikari A."/>
            <person name="Zheng C.-J."/>
            <person name="Schuster L."/>
            <person name="Cowan T.M."/>
            <person name="Smanski M.J."/>
            <person name="Chevrette M.G."/>
            <person name="De Carvalho L.P.S."/>
            <person name="Shen B."/>
        </authorList>
    </citation>
    <scope>NUCLEOTIDE SEQUENCE [LARGE SCALE GENOMIC DNA]</scope>
    <source>
        <strain evidence="2 3">NPDC020979</strain>
    </source>
</reference>
<feature type="region of interest" description="Disordered" evidence="1">
    <location>
        <begin position="191"/>
        <end position="217"/>
    </location>
</feature>
<organism evidence="2 3">
    <name type="scientific">Streptomyces abikoensis</name>
    <dbReference type="NCBI Taxonomy" id="97398"/>
    <lineage>
        <taxon>Bacteria</taxon>
        <taxon>Bacillati</taxon>
        <taxon>Actinomycetota</taxon>
        <taxon>Actinomycetes</taxon>
        <taxon>Kitasatosporales</taxon>
        <taxon>Streptomycetaceae</taxon>
        <taxon>Streptomyces</taxon>
    </lineage>
</organism>
<dbReference type="EMBL" id="JBIRRB010000020">
    <property type="protein sequence ID" value="MFI0915314.1"/>
    <property type="molecule type" value="Genomic_DNA"/>
</dbReference>
<comment type="caution">
    <text evidence="2">The sequence shown here is derived from an EMBL/GenBank/DDBJ whole genome shotgun (WGS) entry which is preliminary data.</text>
</comment>
<evidence type="ECO:0000256" key="1">
    <source>
        <dbReference type="SAM" id="MobiDB-lite"/>
    </source>
</evidence>